<dbReference type="InterPro" id="IPR000760">
    <property type="entry name" value="Inositol_monophosphatase-like"/>
</dbReference>
<evidence type="ECO:0000313" key="5">
    <source>
        <dbReference type="EMBL" id="MFD1676142.1"/>
    </source>
</evidence>
<evidence type="ECO:0000256" key="3">
    <source>
        <dbReference type="ARBA" id="ARBA00022723"/>
    </source>
</evidence>
<evidence type="ECO:0000256" key="1">
    <source>
        <dbReference type="ARBA" id="ARBA00001033"/>
    </source>
</evidence>
<organism evidence="5 6">
    <name type="scientific">Alicyclobacillus fodiniaquatilis</name>
    <dbReference type="NCBI Taxonomy" id="1661150"/>
    <lineage>
        <taxon>Bacteria</taxon>
        <taxon>Bacillati</taxon>
        <taxon>Bacillota</taxon>
        <taxon>Bacilli</taxon>
        <taxon>Bacillales</taxon>
        <taxon>Alicyclobacillaceae</taxon>
        <taxon>Alicyclobacillus</taxon>
    </lineage>
</organism>
<dbReference type="EMBL" id="JBHUCX010000044">
    <property type="protein sequence ID" value="MFD1676142.1"/>
    <property type="molecule type" value="Genomic_DNA"/>
</dbReference>
<comment type="catalytic activity">
    <reaction evidence="1">
        <text>a myo-inositol phosphate + H2O = myo-inositol + phosphate</text>
        <dbReference type="Rhea" id="RHEA:24056"/>
        <dbReference type="ChEBI" id="CHEBI:15377"/>
        <dbReference type="ChEBI" id="CHEBI:17268"/>
        <dbReference type="ChEBI" id="CHEBI:43474"/>
        <dbReference type="ChEBI" id="CHEBI:84139"/>
        <dbReference type="EC" id="3.1.3.25"/>
    </reaction>
</comment>
<sequence>MLEEEKRVVREAVLQAGNEISRIAREGFETSYKENTDPLTTADLAANTILRERLMGAFPSDGWLSEETVDDTGRLTCERVWVVDPIDGTKEFVEGVPEYAISVALVNKGKPVLGVVYNPATEEYFEAVKGDGATLNGELICVPSTVPDKPVVLASRSELKRGEFDPFNGVFEVRPVGSIAYKLAVLAAGKADATFSLSPKNEWDIAAGVLLVEEAGGQTGDKQLKPFVFNQQNTLVTGIIATSEVSFHTVNGQIDSLGLRG</sequence>
<dbReference type="PANTHER" id="PTHR20854:SF4">
    <property type="entry name" value="INOSITOL-1-MONOPHOSPHATASE-RELATED"/>
    <property type="match status" value="1"/>
</dbReference>
<keyword evidence="4" id="KW-0460">Magnesium</keyword>
<dbReference type="GO" id="GO:0008441">
    <property type="term" value="F:3'(2'),5'-bisphosphate nucleotidase activity"/>
    <property type="evidence" value="ECO:0007669"/>
    <property type="project" value="UniProtKB-EC"/>
</dbReference>
<gene>
    <name evidence="5" type="ORF">ACFSB2_15665</name>
</gene>
<dbReference type="EC" id="3.1.3.25" evidence="2"/>
<protein>
    <recommendedName>
        <fullName evidence="2">inositol-phosphate phosphatase</fullName>
        <ecNumber evidence="2">3.1.3.25</ecNumber>
    </recommendedName>
</protein>
<proteinExistence type="predicted"/>
<dbReference type="PANTHER" id="PTHR20854">
    <property type="entry name" value="INOSITOL MONOPHOSPHATASE"/>
    <property type="match status" value="1"/>
</dbReference>
<dbReference type="Pfam" id="PF00459">
    <property type="entry name" value="Inositol_P"/>
    <property type="match status" value="1"/>
</dbReference>
<keyword evidence="6" id="KW-1185">Reference proteome</keyword>
<dbReference type="CDD" id="cd01638">
    <property type="entry name" value="CysQ"/>
    <property type="match status" value="1"/>
</dbReference>
<dbReference type="InterPro" id="IPR020550">
    <property type="entry name" value="Inositol_monophosphatase_CS"/>
</dbReference>
<keyword evidence="5" id="KW-0378">Hydrolase</keyword>
<keyword evidence="3" id="KW-0479">Metal-binding</keyword>
<reference evidence="6" key="1">
    <citation type="journal article" date="2019" name="Int. J. Syst. Evol. Microbiol.">
        <title>The Global Catalogue of Microorganisms (GCM) 10K type strain sequencing project: providing services to taxonomists for standard genome sequencing and annotation.</title>
        <authorList>
            <consortium name="The Broad Institute Genomics Platform"/>
            <consortium name="The Broad Institute Genome Sequencing Center for Infectious Disease"/>
            <person name="Wu L."/>
            <person name="Ma J."/>
        </authorList>
    </citation>
    <scope>NUCLEOTIDE SEQUENCE [LARGE SCALE GENOMIC DNA]</scope>
    <source>
        <strain evidence="6">CGMCC 1.12286</strain>
    </source>
</reference>
<dbReference type="SUPFAM" id="SSF56655">
    <property type="entry name" value="Carbohydrate phosphatase"/>
    <property type="match status" value="1"/>
</dbReference>
<evidence type="ECO:0000256" key="2">
    <source>
        <dbReference type="ARBA" id="ARBA00013106"/>
    </source>
</evidence>
<dbReference type="PROSITE" id="PS00630">
    <property type="entry name" value="IMP_2"/>
    <property type="match status" value="1"/>
</dbReference>
<comment type="caution">
    <text evidence="5">The sequence shown here is derived from an EMBL/GenBank/DDBJ whole genome shotgun (WGS) entry which is preliminary data.</text>
</comment>
<name>A0ABW4JIF6_9BACL</name>
<accession>A0ABW4JIF6</accession>
<dbReference type="RefSeq" id="WP_377944033.1">
    <property type="nucleotide sequence ID" value="NZ_JBHUCX010000044.1"/>
</dbReference>
<evidence type="ECO:0000313" key="6">
    <source>
        <dbReference type="Proteomes" id="UP001597079"/>
    </source>
</evidence>
<dbReference type="PRINTS" id="PR00377">
    <property type="entry name" value="IMPHPHTASES"/>
</dbReference>
<dbReference type="Gene3D" id="3.40.190.80">
    <property type="match status" value="1"/>
</dbReference>
<dbReference type="Gene3D" id="3.30.540.10">
    <property type="entry name" value="Fructose-1,6-Bisphosphatase, subunit A, domain 1"/>
    <property type="match status" value="1"/>
</dbReference>
<dbReference type="Proteomes" id="UP001597079">
    <property type="component" value="Unassembled WGS sequence"/>
</dbReference>
<evidence type="ECO:0000256" key="4">
    <source>
        <dbReference type="ARBA" id="ARBA00022842"/>
    </source>
</evidence>